<feature type="chain" id="PRO_5046639467" description="LysM domain-containing protein" evidence="1">
    <location>
        <begin position="29"/>
        <end position="238"/>
    </location>
</feature>
<dbReference type="Proteomes" id="UP001429745">
    <property type="component" value="Unassembled WGS sequence"/>
</dbReference>
<evidence type="ECO:0008006" key="4">
    <source>
        <dbReference type="Google" id="ProtNLM"/>
    </source>
</evidence>
<dbReference type="RefSeq" id="WP_168912229.1">
    <property type="nucleotide sequence ID" value="NZ_JABACI010000002.1"/>
</dbReference>
<comment type="caution">
    <text evidence="2">The sequence shown here is derived from an EMBL/GenBank/DDBJ whole genome shotgun (WGS) entry which is preliminary data.</text>
</comment>
<protein>
    <recommendedName>
        <fullName evidence="4">LysM domain-containing protein</fullName>
    </recommendedName>
</protein>
<gene>
    <name evidence="2" type="ORF">HF576_07660</name>
</gene>
<evidence type="ECO:0000256" key="1">
    <source>
        <dbReference type="SAM" id="SignalP"/>
    </source>
</evidence>
<name>A0ABX1K9S8_9MICO</name>
<keyword evidence="1" id="KW-0732">Signal</keyword>
<evidence type="ECO:0000313" key="2">
    <source>
        <dbReference type="EMBL" id="NLP83719.1"/>
    </source>
</evidence>
<accession>A0ABX1K9S8</accession>
<evidence type="ECO:0000313" key="3">
    <source>
        <dbReference type="Proteomes" id="UP001429745"/>
    </source>
</evidence>
<proteinExistence type="predicted"/>
<feature type="signal peptide" evidence="1">
    <location>
        <begin position="1"/>
        <end position="28"/>
    </location>
</feature>
<organism evidence="2 3">
    <name type="scientific">Microbacterium salsuginis</name>
    <dbReference type="NCBI Taxonomy" id="2722803"/>
    <lineage>
        <taxon>Bacteria</taxon>
        <taxon>Bacillati</taxon>
        <taxon>Actinomycetota</taxon>
        <taxon>Actinomycetes</taxon>
        <taxon>Micrococcales</taxon>
        <taxon>Microbacteriaceae</taxon>
        <taxon>Microbacterium</taxon>
    </lineage>
</organism>
<keyword evidence="3" id="KW-1185">Reference proteome</keyword>
<sequence length="238" mass="24763">MKLSAKITVATSVLVVAGLVALAAPAVATFGQAAHSAAEGVGSFAETLEPTAAATLELPATEPAAVVDTDPCAERAWINTGRMHASLSGDLVDMGARDLAAGTVGLDDEGRVKTYTVAPGDALLAIGDRFCIENPLAISGLNHTHMIAPGEVLLLAPDSSIPWVDYYIPPDAPGGFEQVPYQLALQAMSRAAHAGDVDAMRTIFADGLREMFPRLADADLIAQALDRGDLDVLRQMFA</sequence>
<dbReference type="EMBL" id="JABACI010000002">
    <property type="protein sequence ID" value="NLP83719.1"/>
    <property type="molecule type" value="Genomic_DNA"/>
</dbReference>
<reference evidence="2 3" key="1">
    <citation type="submission" date="2020-04" db="EMBL/GenBank/DDBJ databases">
        <title>CFH 90308 Microbacterium sp.</title>
        <authorList>
            <person name="Nie G."/>
            <person name="Ming H."/>
            <person name="Xia T."/>
        </authorList>
    </citation>
    <scope>NUCLEOTIDE SEQUENCE [LARGE SCALE GENOMIC DNA]</scope>
    <source>
        <strain evidence="2 3">CFH 90308</strain>
    </source>
</reference>